<name>A0A1H7MLC1_9NOCA</name>
<dbReference type="Gene3D" id="3.40.50.2000">
    <property type="entry name" value="Glycogen Phosphorylase B"/>
    <property type="match status" value="2"/>
</dbReference>
<evidence type="ECO:0000313" key="5">
    <source>
        <dbReference type="Proteomes" id="UP000198677"/>
    </source>
</evidence>
<dbReference type="CDD" id="cd03794">
    <property type="entry name" value="GT4_WbuB-like"/>
    <property type="match status" value="1"/>
</dbReference>
<dbReference type="Pfam" id="PF13692">
    <property type="entry name" value="Glyco_trans_1_4"/>
    <property type="match status" value="1"/>
</dbReference>
<dbReference type="InterPro" id="IPR028098">
    <property type="entry name" value="Glyco_trans_4-like_N"/>
</dbReference>
<proteinExistence type="predicted"/>
<evidence type="ECO:0000259" key="3">
    <source>
        <dbReference type="Pfam" id="PF13579"/>
    </source>
</evidence>
<dbReference type="AlphaFoldDB" id="A0A1H7MLC1"/>
<keyword evidence="1" id="KW-0328">Glycosyltransferase</keyword>
<feature type="domain" description="Glycosyltransferase subfamily 4-like N-terminal" evidence="3">
    <location>
        <begin position="21"/>
        <end position="204"/>
    </location>
</feature>
<dbReference type="GO" id="GO:1901137">
    <property type="term" value="P:carbohydrate derivative biosynthetic process"/>
    <property type="evidence" value="ECO:0007669"/>
    <property type="project" value="UniProtKB-ARBA"/>
</dbReference>
<keyword evidence="2 4" id="KW-0808">Transferase</keyword>
<dbReference type="RefSeq" id="WP_072749486.1">
    <property type="nucleotide sequence ID" value="NZ_FOAW01000006.1"/>
</dbReference>
<accession>A0A1H7MLC1</accession>
<reference evidence="5" key="1">
    <citation type="submission" date="2016-10" db="EMBL/GenBank/DDBJ databases">
        <authorList>
            <person name="Varghese N."/>
            <person name="Submissions S."/>
        </authorList>
    </citation>
    <scope>NUCLEOTIDE SEQUENCE [LARGE SCALE GENOMIC DNA]</scope>
    <source>
        <strain evidence="5">DSM 44675</strain>
    </source>
</reference>
<dbReference type="PANTHER" id="PTHR45947">
    <property type="entry name" value="SULFOQUINOVOSYL TRANSFERASE SQD2"/>
    <property type="match status" value="1"/>
</dbReference>
<organism evidence="4 5">
    <name type="scientific">Rhodococcus maanshanensis</name>
    <dbReference type="NCBI Taxonomy" id="183556"/>
    <lineage>
        <taxon>Bacteria</taxon>
        <taxon>Bacillati</taxon>
        <taxon>Actinomycetota</taxon>
        <taxon>Actinomycetes</taxon>
        <taxon>Mycobacteriales</taxon>
        <taxon>Nocardiaceae</taxon>
        <taxon>Rhodococcus</taxon>
    </lineage>
</organism>
<dbReference type="EMBL" id="FOAW01000006">
    <property type="protein sequence ID" value="SEL12100.1"/>
    <property type="molecule type" value="Genomic_DNA"/>
</dbReference>
<evidence type="ECO:0000256" key="1">
    <source>
        <dbReference type="ARBA" id="ARBA00022676"/>
    </source>
</evidence>
<evidence type="ECO:0000313" key="4">
    <source>
        <dbReference type="EMBL" id="SEL12100.1"/>
    </source>
</evidence>
<dbReference type="InterPro" id="IPR050194">
    <property type="entry name" value="Glycosyltransferase_grp1"/>
</dbReference>
<dbReference type="PANTHER" id="PTHR45947:SF3">
    <property type="entry name" value="SULFOQUINOVOSYL TRANSFERASE SQD2"/>
    <property type="match status" value="1"/>
</dbReference>
<dbReference type="SUPFAM" id="SSF53756">
    <property type="entry name" value="UDP-Glycosyltransferase/glycogen phosphorylase"/>
    <property type="match status" value="1"/>
</dbReference>
<dbReference type="Pfam" id="PF13579">
    <property type="entry name" value="Glyco_trans_4_4"/>
    <property type="match status" value="1"/>
</dbReference>
<gene>
    <name evidence="4" type="ORF">SAMN05444583_10665</name>
</gene>
<evidence type="ECO:0000256" key="2">
    <source>
        <dbReference type="ARBA" id="ARBA00022679"/>
    </source>
</evidence>
<keyword evidence="5" id="KW-1185">Reference proteome</keyword>
<dbReference type="GO" id="GO:0016758">
    <property type="term" value="F:hexosyltransferase activity"/>
    <property type="evidence" value="ECO:0007669"/>
    <property type="project" value="TreeGrafter"/>
</dbReference>
<protein>
    <submittedName>
        <fullName evidence="4">Glycosyltransferase involved in cell wall bisynthesis</fullName>
    </submittedName>
</protein>
<dbReference type="GO" id="GO:1903509">
    <property type="term" value="P:liposaccharide metabolic process"/>
    <property type="evidence" value="ECO:0007669"/>
    <property type="project" value="UniProtKB-ARBA"/>
</dbReference>
<dbReference type="Proteomes" id="UP000198677">
    <property type="component" value="Unassembled WGS sequence"/>
</dbReference>
<sequence>MTGHRLRIAILGINYEPESIGIAPYTTGLATGLAARGHDVEVLTGFPHYPQWKRAEGYAGFRSTDVTAGVRVRRFRHPVPQGGSAIGRTMMELAFGLQLLTTRWNHPEVVVCVSPPLLAAGLAVTRTRLTTHRPALGVLVHDVYSRGVIETGSMSGPAARAVRVMESAVTRHADGVAVIHNGFMTDLVERLGVDRARIRVIRNWTHVAPPDPSASAAYRAARGWGDGEVVILHAGNMGAKQGLENVIAAARLADRGGCRVRFVLLGDGHQRAHLEAEGAWVAALEFVPPIPDDEFPAAIGAADVLLVNERPGVAQMAVPSKLTSYFMSGKPVLAASDPHGITALEVAASGAGICVPAGRPDLLLREAVRLGTDHALAESLGVAGRRYVTSALSADAALDCYEEWIADLAATRRDRKREVHR</sequence>